<accession>A0ABQ7B1T7</accession>
<organism evidence="1 2">
    <name type="scientific">Brassica cretica</name>
    <name type="common">Mustard</name>
    <dbReference type="NCBI Taxonomy" id="69181"/>
    <lineage>
        <taxon>Eukaryota</taxon>
        <taxon>Viridiplantae</taxon>
        <taxon>Streptophyta</taxon>
        <taxon>Embryophyta</taxon>
        <taxon>Tracheophyta</taxon>
        <taxon>Spermatophyta</taxon>
        <taxon>Magnoliopsida</taxon>
        <taxon>eudicotyledons</taxon>
        <taxon>Gunneridae</taxon>
        <taxon>Pentapetalae</taxon>
        <taxon>rosids</taxon>
        <taxon>malvids</taxon>
        <taxon>Brassicales</taxon>
        <taxon>Brassicaceae</taxon>
        <taxon>Brassiceae</taxon>
        <taxon>Brassica</taxon>
    </lineage>
</organism>
<evidence type="ECO:0000313" key="1">
    <source>
        <dbReference type="EMBL" id="KAF3520218.1"/>
    </source>
</evidence>
<gene>
    <name evidence="1" type="ORF">DY000_02061200</name>
</gene>
<dbReference type="PANTHER" id="PTHR31286:SF90">
    <property type="entry name" value="DUF4283 DOMAIN-CONTAINING PROTEIN"/>
    <property type="match status" value="1"/>
</dbReference>
<dbReference type="Proteomes" id="UP000266723">
    <property type="component" value="Unassembled WGS sequence"/>
</dbReference>
<keyword evidence="2" id="KW-1185">Reference proteome</keyword>
<sequence length="195" mass="21573">MFHTAQWSSEHSSSTPPLSSIKIWAHLTGVPLDLRYQHGLSLVAGLIGEPKETDDFTLNLVNLTLSHVKLEVDLTKPLPSVVEFVRQSGEVVEVLVSYPWLPSKCTHYHELGHVVRNCLTYIPPKAHPASSASVATGNAASAKKRGSVFQQKPMKKPVVNMQFVAVKQRLLRLLLPLLQTLPPAHPKLFLFPLVP</sequence>
<dbReference type="EMBL" id="QGKV02001556">
    <property type="protein sequence ID" value="KAF3520218.1"/>
    <property type="molecule type" value="Genomic_DNA"/>
</dbReference>
<protein>
    <recommendedName>
        <fullName evidence="3">DUF4283 domain-containing protein</fullName>
    </recommendedName>
</protein>
<dbReference type="InterPro" id="IPR040256">
    <property type="entry name" value="At4g02000-like"/>
</dbReference>
<reference evidence="1 2" key="1">
    <citation type="journal article" date="2020" name="BMC Genomics">
        <title>Intraspecific diversification of the crop wild relative Brassica cretica Lam. using demographic model selection.</title>
        <authorList>
            <person name="Kioukis A."/>
            <person name="Michalopoulou V.A."/>
            <person name="Briers L."/>
            <person name="Pirintsos S."/>
            <person name="Studholme D.J."/>
            <person name="Pavlidis P."/>
            <person name="Sarris P.F."/>
        </authorList>
    </citation>
    <scope>NUCLEOTIDE SEQUENCE [LARGE SCALE GENOMIC DNA]</scope>
    <source>
        <strain evidence="2">cv. PFS-1207/04</strain>
    </source>
</reference>
<evidence type="ECO:0008006" key="3">
    <source>
        <dbReference type="Google" id="ProtNLM"/>
    </source>
</evidence>
<dbReference type="PANTHER" id="PTHR31286">
    <property type="entry name" value="GLYCINE-RICH CELL WALL STRUCTURAL PROTEIN 1.8-LIKE"/>
    <property type="match status" value="1"/>
</dbReference>
<comment type="caution">
    <text evidence="1">The sequence shown here is derived from an EMBL/GenBank/DDBJ whole genome shotgun (WGS) entry which is preliminary data.</text>
</comment>
<proteinExistence type="predicted"/>
<evidence type="ECO:0000313" key="2">
    <source>
        <dbReference type="Proteomes" id="UP000266723"/>
    </source>
</evidence>
<name>A0ABQ7B1T7_BRACR</name>